<keyword evidence="11 16" id="KW-0239">DNA-directed DNA polymerase</keyword>
<feature type="compositionally biased region" description="Low complexity" evidence="17">
    <location>
        <begin position="304"/>
        <end position="315"/>
    </location>
</feature>
<evidence type="ECO:0000256" key="14">
    <source>
        <dbReference type="ARBA" id="ARBA00049244"/>
    </source>
</evidence>
<dbReference type="GO" id="GO:0003677">
    <property type="term" value="F:DNA binding"/>
    <property type="evidence" value="ECO:0007669"/>
    <property type="project" value="UniProtKB-UniRule"/>
</dbReference>
<dbReference type="GO" id="GO:0003887">
    <property type="term" value="F:DNA-directed DNA polymerase activity"/>
    <property type="evidence" value="ECO:0007669"/>
    <property type="project" value="UniProtKB-UniRule"/>
</dbReference>
<dbReference type="InterPro" id="IPR018320">
    <property type="entry name" value="DNA_polymerase_1"/>
</dbReference>
<dbReference type="InterPro" id="IPR002421">
    <property type="entry name" value="5-3_exonuclease"/>
</dbReference>
<proteinExistence type="inferred from homology"/>
<keyword evidence="5 16" id="KW-0548">Nucleotidyltransferase</keyword>
<dbReference type="SMART" id="SM00279">
    <property type="entry name" value="HhH2"/>
    <property type="match status" value="1"/>
</dbReference>
<keyword evidence="8 16" id="KW-0227">DNA damage</keyword>
<dbReference type="InterPro" id="IPR019760">
    <property type="entry name" value="DNA-dir_DNA_pol_A_CS"/>
</dbReference>
<dbReference type="Gene3D" id="1.10.150.20">
    <property type="entry name" value="5' to 3' exonuclease, C-terminal subdomain"/>
    <property type="match status" value="2"/>
</dbReference>
<dbReference type="InterPro" id="IPR020045">
    <property type="entry name" value="DNA_polI_H3TH"/>
</dbReference>
<dbReference type="CDD" id="cd06139">
    <property type="entry name" value="DNA_polA_I_Ecoli_like_exo"/>
    <property type="match status" value="1"/>
</dbReference>
<dbReference type="FunFam" id="1.20.1060.10:FF:000001">
    <property type="entry name" value="DNA polymerase I"/>
    <property type="match status" value="1"/>
</dbReference>
<accession>A0AAP8NK25</accession>
<evidence type="ECO:0000256" key="7">
    <source>
        <dbReference type="ARBA" id="ARBA00022722"/>
    </source>
</evidence>
<comment type="function">
    <text evidence="16">In addition to polymerase activity, this DNA polymerase exhibits 3'-5' and 5'-3' exonuclease activity.</text>
</comment>
<dbReference type="Pfam" id="PF01612">
    <property type="entry name" value="DNA_pol_A_exo1"/>
    <property type="match status" value="1"/>
</dbReference>
<gene>
    <name evidence="16" type="primary">polA</name>
    <name evidence="21" type="ORF">CXU09_09200</name>
</gene>
<dbReference type="GO" id="GO:0006302">
    <property type="term" value="P:double-strand break repair"/>
    <property type="evidence" value="ECO:0007669"/>
    <property type="project" value="TreeGrafter"/>
</dbReference>
<dbReference type="AlphaFoldDB" id="A0AAP8NK25"/>
<keyword evidence="6 16" id="KW-0235">DNA replication</keyword>
<evidence type="ECO:0000259" key="19">
    <source>
        <dbReference type="SMART" id="SM00475"/>
    </source>
</evidence>
<dbReference type="InterPro" id="IPR002562">
    <property type="entry name" value="3'-5'_exonuclease_dom"/>
</dbReference>
<dbReference type="InterPro" id="IPR002298">
    <property type="entry name" value="DNA_polymerase_A"/>
</dbReference>
<evidence type="ECO:0000256" key="3">
    <source>
        <dbReference type="ARBA" id="ARBA00020311"/>
    </source>
</evidence>
<dbReference type="Gene3D" id="3.40.50.1010">
    <property type="entry name" value="5'-nuclease"/>
    <property type="match status" value="1"/>
</dbReference>
<keyword evidence="4 16" id="KW-0808">Transferase</keyword>
<evidence type="ECO:0000256" key="9">
    <source>
        <dbReference type="ARBA" id="ARBA00022801"/>
    </source>
</evidence>
<dbReference type="InterPro" id="IPR043502">
    <property type="entry name" value="DNA/RNA_pol_sf"/>
</dbReference>
<dbReference type="RefSeq" id="WP_102735885.1">
    <property type="nucleotide sequence ID" value="NZ_PJKN01000005.1"/>
</dbReference>
<dbReference type="SMART" id="SM00482">
    <property type="entry name" value="POLAc"/>
    <property type="match status" value="1"/>
</dbReference>
<evidence type="ECO:0000256" key="16">
    <source>
        <dbReference type="RuleBase" id="RU004460"/>
    </source>
</evidence>
<name>A0AAP8NK25_9BACT</name>
<dbReference type="InterPro" id="IPR001098">
    <property type="entry name" value="DNA-dir_DNA_pol_A_palm_dom"/>
</dbReference>
<reference evidence="21 22" key="1">
    <citation type="journal article" date="2017" name="BMC Genomics">
        <title>Genome sequencing of 39 Akkermansia muciniphila isolates reveals its population structure, genomic and functional diverisity, and global distribution in mammalian gut microbiotas.</title>
        <authorList>
            <person name="Guo X."/>
            <person name="Li S."/>
            <person name="Zhang J."/>
            <person name="Wu F."/>
            <person name="Li X."/>
            <person name="Wu D."/>
            <person name="Zhang M."/>
            <person name="Ou Z."/>
            <person name="Jie Z."/>
            <person name="Yan Q."/>
            <person name="Li P."/>
            <person name="Yi J."/>
            <person name="Peng Y."/>
        </authorList>
    </citation>
    <scope>NUCLEOTIDE SEQUENCE [LARGE SCALE GENOMIC DNA]</scope>
    <source>
        <strain evidence="21 22">GP43</strain>
    </source>
</reference>
<dbReference type="SUPFAM" id="SSF56672">
    <property type="entry name" value="DNA/RNA polymerases"/>
    <property type="match status" value="1"/>
</dbReference>
<evidence type="ECO:0000256" key="10">
    <source>
        <dbReference type="ARBA" id="ARBA00022839"/>
    </source>
</evidence>
<keyword evidence="13 16" id="KW-0234">DNA repair</keyword>
<evidence type="ECO:0000256" key="15">
    <source>
        <dbReference type="NCBIfam" id="TIGR00593"/>
    </source>
</evidence>
<keyword evidence="12 16" id="KW-0238">DNA-binding</keyword>
<keyword evidence="7" id="KW-0540">Nuclease</keyword>
<evidence type="ECO:0000313" key="22">
    <source>
        <dbReference type="Proteomes" id="UP000235914"/>
    </source>
</evidence>
<keyword evidence="10 16" id="KW-0269">Exonuclease</keyword>
<evidence type="ECO:0000256" key="4">
    <source>
        <dbReference type="ARBA" id="ARBA00022679"/>
    </source>
</evidence>
<dbReference type="InterPro" id="IPR029060">
    <property type="entry name" value="PIN-like_dom_sf"/>
</dbReference>
<dbReference type="SUPFAM" id="SSF53098">
    <property type="entry name" value="Ribonuclease H-like"/>
    <property type="match status" value="1"/>
</dbReference>
<evidence type="ECO:0000256" key="11">
    <source>
        <dbReference type="ARBA" id="ARBA00022932"/>
    </source>
</evidence>
<feature type="region of interest" description="Disordered" evidence="17">
    <location>
        <begin position="294"/>
        <end position="337"/>
    </location>
</feature>
<feature type="domain" description="DNA-directed DNA polymerase family A palm" evidence="20">
    <location>
        <begin position="703"/>
        <end position="908"/>
    </location>
</feature>
<dbReference type="Proteomes" id="UP000235914">
    <property type="component" value="Unassembled WGS sequence"/>
</dbReference>
<dbReference type="InterPro" id="IPR012337">
    <property type="entry name" value="RNaseH-like_sf"/>
</dbReference>
<evidence type="ECO:0000259" key="20">
    <source>
        <dbReference type="SMART" id="SM00482"/>
    </source>
</evidence>
<dbReference type="EMBL" id="PJKN01000005">
    <property type="protein sequence ID" value="PNC54706.1"/>
    <property type="molecule type" value="Genomic_DNA"/>
</dbReference>
<comment type="similarity">
    <text evidence="1 16">Belongs to the DNA polymerase type-A family.</text>
</comment>
<dbReference type="SUPFAM" id="SSF47807">
    <property type="entry name" value="5' to 3' exonuclease, C-terminal subdomain"/>
    <property type="match status" value="1"/>
</dbReference>
<dbReference type="Gene3D" id="1.20.1060.10">
    <property type="entry name" value="Taq DNA Polymerase, Chain T, domain 4"/>
    <property type="match status" value="1"/>
</dbReference>
<evidence type="ECO:0000256" key="8">
    <source>
        <dbReference type="ARBA" id="ARBA00022763"/>
    </source>
</evidence>
<dbReference type="InterPro" id="IPR008918">
    <property type="entry name" value="HhH2"/>
</dbReference>
<sequence>MTDSPSKRLFILDGMALAYRAHFAFFSNPIRNSKGVNTSAVYGFANTLLGILEHERPTHIAACFDTSAPTARHKLYPAYKANRESMPEELSDQMPLIFRLLEAMNIPILRYEGYEADDTIGTLARIADGTEGFQTYMVSQDKDLGQLISSTCFLWKPGKRGNDHEVIDLAKLKEQWGIERADQVVDILALMGDSSDNIPGLPGVGEKTAKLLIREFGSVENLLSNTDKLKGKRRQIVEENGAMATLSKQLATIDRNVPLTVTLPELVKREPSPEELQALLQELEFRSMQAKLFGKKAPEPRKAPLPADDLFAPAPRTEQPLSAEPSAPVSGVRQNGSGQMDLFEERHLKTVDDFRHEYIIADTPEARSAMAAELEKYDSWCFDTETTGLNPLMDNLLGVAFCAEPHKAWYMPVSGPADLEAVRPLLEGPAEKIGHHLKFDLEVLRANGIHVKGPFFDTLLAHALIAPGMKHGMDVLAENLLQYSTIKLKDIAAPGAKKRELDTSGVPVEVMGKYSAEDADITLQLSAVLKRQVKESGMEKLFRTVELPLLPVLADMEFSGIRVLPESLEKASVKVGAIIDGLRERIEEAAGHPLNLNSPKQLGDFLFGELELVKKPKKTKTGQFVTDEDTLSALAPQHPIVADILAYRENMKLKSTYLDALPRYICPRDGRIHTQFHQMLTATGRLASQDPNLQNIPVRTEQGRLIRTAFVPASEEYTMLSADYSQIELRIMAALSGDPAMCGAFREGRDIHTETAARVYGIPRDQVDAVMRRAAKTVNFGIIYGISAFGLSQRLGCPRGEAATLIENYFTQFPVVKSFMEDLVHKAEQAGYAETLLGRRRMIPEINSANKTIKSAAERTAINTPIQGTAADMIKIAMIHVDKLLKGTRSRLILQIHDELLVDLHRDELALIPKIEEAMVSALPLPNGVPILVEARTGGNWLEAH</sequence>
<dbReference type="PANTHER" id="PTHR10133">
    <property type="entry name" value="DNA POLYMERASE I"/>
    <property type="match status" value="1"/>
</dbReference>
<keyword evidence="9 16" id="KW-0378">Hydrolase</keyword>
<dbReference type="Pfam" id="PF02739">
    <property type="entry name" value="5_3_exonuc_N"/>
    <property type="match status" value="1"/>
</dbReference>
<dbReference type="SMART" id="SM00475">
    <property type="entry name" value="53EXOc"/>
    <property type="match status" value="1"/>
</dbReference>
<dbReference type="InterPro" id="IPR036279">
    <property type="entry name" value="5-3_exonuclease_C_sf"/>
</dbReference>
<protein>
    <recommendedName>
        <fullName evidence="3 15">DNA polymerase I</fullName>
        <ecNumber evidence="2 15">2.7.7.7</ecNumber>
    </recommendedName>
</protein>
<evidence type="ECO:0000256" key="5">
    <source>
        <dbReference type="ARBA" id="ARBA00022695"/>
    </source>
</evidence>
<dbReference type="NCBIfam" id="TIGR00593">
    <property type="entry name" value="pola"/>
    <property type="match status" value="1"/>
</dbReference>
<dbReference type="Pfam" id="PF01367">
    <property type="entry name" value="5_3_exonuc"/>
    <property type="match status" value="1"/>
</dbReference>
<dbReference type="EC" id="2.7.7.7" evidence="2 15"/>
<evidence type="ECO:0000256" key="2">
    <source>
        <dbReference type="ARBA" id="ARBA00012417"/>
    </source>
</evidence>
<dbReference type="PRINTS" id="PR00868">
    <property type="entry name" value="DNAPOLI"/>
</dbReference>
<dbReference type="InterPro" id="IPR036397">
    <property type="entry name" value="RNaseH_sf"/>
</dbReference>
<dbReference type="FunFam" id="1.10.150.20:FF:000003">
    <property type="entry name" value="DNA polymerase I"/>
    <property type="match status" value="1"/>
</dbReference>
<dbReference type="NCBIfam" id="NF004397">
    <property type="entry name" value="PRK05755.1"/>
    <property type="match status" value="1"/>
</dbReference>
<evidence type="ECO:0000256" key="13">
    <source>
        <dbReference type="ARBA" id="ARBA00023204"/>
    </source>
</evidence>
<evidence type="ECO:0000259" key="18">
    <source>
        <dbReference type="SMART" id="SM00474"/>
    </source>
</evidence>
<dbReference type="Gene3D" id="3.30.420.10">
    <property type="entry name" value="Ribonuclease H-like superfamily/Ribonuclease H"/>
    <property type="match status" value="1"/>
</dbReference>
<comment type="catalytic activity">
    <reaction evidence="14 16">
        <text>DNA(n) + a 2'-deoxyribonucleoside 5'-triphosphate = DNA(n+1) + diphosphate</text>
        <dbReference type="Rhea" id="RHEA:22508"/>
        <dbReference type="Rhea" id="RHEA-COMP:17339"/>
        <dbReference type="Rhea" id="RHEA-COMP:17340"/>
        <dbReference type="ChEBI" id="CHEBI:33019"/>
        <dbReference type="ChEBI" id="CHEBI:61560"/>
        <dbReference type="ChEBI" id="CHEBI:173112"/>
        <dbReference type="EC" id="2.7.7.7"/>
    </reaction>
</comment>
<dbReference type="CDD" id="cd08637">
    <property type="entry name" value="DNA_pol_A_pol_I_C"/>
    <property type="match status" value="1"/>
</dbReference>
<comment type="caution">
    <text evidence="21">The sequence shown here is derived from an EMBL/GenBank/DDBJ whole genome shotgun (WGS) entry which is preliminary data.</text>
</comment>
<dbReference type="CDD" id="cd09898">
    <property type="entry name" value="H3TH_53EXO"/>
    <property type="match status" value="1"/>
</dbReference>
<dbReference type="GO" id="GO:0008408">
    <property type="term" value="F:3'-5' exonuclease activity"/>
    <property type="evidence" value="ECO:0007669"/>
    <property type="project" value="UniProtKB-UniRule"/>
</dbReference>
<dbReference type="Gene3D" id="3.30.70.370">
    <property type="match status" value="1"/>
</dbReference>
<dbReference type="CDD" id="cd09859">
    <property type="entry name" value="PIN_53EXO"/>
    <property type="match status" value="1"/>
</dbReference>
<dbReference type="PANTHER" id="PTHR10133:SF27">
    <property type="entry name" value="DNA POLYMERASE NU"/>
    <property type="match status" value="1"/>
</dbReference>
<dbReference type="InterPro" id="IPR020046">
    <property type="entry name" value="5-3_exonucl_a-hlix_arch_N"/>
</dbReference>
<evidence type="ECO:0000313" key="21">
    <source>
        <dbReference type="EMBL" id="PNC54706.1"/>
    </source>
</evidence>
<dbReference type="GO" id="GO:0008409">
    <property type="term" value="F:5'-3' exonuclease activity"/>
    <property type="evidence" value="ECO:0007669"/>
    <property type="project" value="UniProtKB-UniRule"/>
</dbReference>
<evidence type="ECO:0000256" key="1">
    <source>
        <dbReference type="ARBA" id="ARBA00007705"/>
    </source>
</evidence>
<dbReference type="FunFam" id="1.10.150.20:FF:000002">
    <property type="entry name" value="DNA polymerase I"/>
    <property type="match status" value="1"/>
</dbReference>
<dbReference type="SMART" id="SM00474">
    <property type="entry name" value="35EXOc"/>
    <property type="match status" value="1"/>
</dbReference>
<evidence type="ECO:0000256" key="17">
    <source>
        <dbReference type="SAM" id="MobiDB-lite"/>
    </source>
</evidence>
<evidence type="ECO:0000256" key="6">
    <source>
        <dbReference type="ARBA" id="ARBA00022705"/>
    </source>
</evidence>
<organism evidence="21 22">
    <name type="scientific">Akkermansia muciniphila</name>
    <dbReference type="NCBI Taxonomy" id="239935"/>
    <lineage>
        <taxon>Bacteria</taxon>
        <taxon>Pseudomonadati</taxon>
        <taxon>Verrucomicrobiota</taxon>
        <taxon>Verrucomicrobiia</taxon>
        <taxon>Verrucomicrobiales</taxon>
        <taxon>Akkermansiaceae</taxon>
        <taxon>Akkermansia</taxon>
    </lineage>
</organism>
<dbReference type="GO" id="GO:0006261">
    <property type="term" value="P:DNA-templated DNA replication"/>
    <property type="evidence" value="ECO:0007669"/>
    <property type="project" value="UniProtKB-UniRule"/>
</dbReference>
<dbReference type="Pfam" id="PF00476">
    <property type="entry name" value="DNA_pol_A"/>
    <property type="match status" value="1"/>
</dbReference>
<feature type="domain" description="5'-3' exonuclease" evidence="19">
    <location>
        <begin position="7"/>
        <end position="269"/>
    </location>
</feature>
<dbReference type="PROSITE" id="PS00447">
    <property type="entry name" value="DNA_POLYMERASE_A"/>
    <property type="match status" value="1"/>
</dbReference>
<feature type="domain" description="3'-5' exonuclease" evidence="18">
    <location>
        <begin position="358"/>
        <end position="534"/>
    </location>
</feature>
<evidence type="ECO:0000256" key="12">
    <source>
        <dbReference type="ARBA" id="ARBA00023125"/>
    </source>
</evidence>
<dbReference type="SUPFAM" id="SSF88723">
    <property type="entry name" value="PIN domain-like"/>
    <property type="match status" value="1"/>
</dbReference>